<dbReference type="EMBL" id="BRXW01000147">
    <property type="protein sequence ID" value="GMI10272.1"/>
    <property type="molecule type" value="Genomic_DNA"/>
</dbReference>
<feature type="compositionally biased region" description="Polar residues" evidence="6">
    <location>
        <begin position="88"/>
        <end position="116"/>
    </location>
</feature>
<dbReference type="PANTHER" id="PTHR13317:SF4">
    <property type="entry name" value="TRANSMEMBRANE ANTERIOR POSTERIOR TRANSFORMATION PROTEIN 1 HOMOLOG"/>
    <property type="match status" value="1"/>
</dbReference>
<evidence type="ECO:0000313" key="8">
    <source>
        <dbReference type="EMBL" id="GMI10272.1"/>
    </source>
</evidence>
<evidence type="ECO:0000313" key="9">
    <source>
        <dbReference type="Proteomes" id="UP001165122"/>
    </source>
</evidence>
<dbReference type="OrthoDB" id="29023at2759"/>
<feature type="transmembrane region" description="Helical" evidence="7">
    <location>
        <begin position="542"/>
        <end position="564"/>
    </location>
</feature>
<keyword evidence="4 7" id="KW-1133">Transmembrane helix</keyword>
<feature type="region of interest" description="Disordered" evidence="6">
    <location>
        <begin position="781"/>
        <end position="801"/>
    </location>
</feature>
<evidence type="ECO:0000256" key="5">
    <source>
        <dbReference type="ARBA" id="ARBA00023136"/>
    </source>
</evidence>
<name>A0A9W7FDQ8_9STRA</name>
<feature type="compositionally biased region" description="Basic and acidic residues" evidence="6">
    <location>
        <begin position="297"/>
        <end position="315"/>
    </location>
</feature>
<keyword evidence="9" id="KW-1185">Reference proteome</keyword>
<protein>
    <submittedName>
        <fullName evidence="8">Uncharacterized protein</fullName>
    </submittedName>
</protein>
<feature type="transmembrane region" description="Helical" evidence="7">
    <location>
        <begin position="732"/>
        <end position="756"/>
    </location>
</feature>
<keyword evidence="3 7" id="KW-0812">Transmembrane</keyword>
<dbReference type="AlphaFoldDB" id="A0A9W7FDQ8"/>
<reference evidence="9" key="1">
    <citation type="journal article" date="2023" name="Commun. Biol.">
        <title>Genome analysis of Parmales, the sister group of diatoms, reveals the evolutionary specialization of diatoms from phago-mixotrophs to photoautotrophs.</title>
        <authorList>
            <person name="Ban H."/>
            <person name="Sato S."/>
            <person name="Yoshikawa S."/>
            <person name="Yamada K."/>
            <person name="Nakamura Y."/>
            <person name="Ichinomiya M."/>
            <person name="Sato N."/>
            <person name="Blanc-Mathieu R."/>
            <person name="Endo H."/>
            <person name="Kuwata A."/>
            <person name="Ogata H."/>
        </authorList>
    </citation>
    <scope>NUCLEOTIDE SEQUENCE [LARGE SCALE GENOMIC DNA]</scope>
    <source>
        <strain evidence="9">NIES 3700</strain>
    </source>
</reference>
<proteinExistence type="inferred from homology"/>
<dbReference type="InterPro" id="IPR008010">
    <property type="entry name" value="Tatp1"/>
</dbReference>
<accession>A0A9W7FDQ8</accession>
<dbReference type="GO" id="GO:0005789">
    <property type="term" value="C:endoplasmic reticulum membrane"/>
    <property type="evidence" value="ECO:0007669"/>
    <property type="project" value="TreeGrafter"/>
</dbReference>
<organism evidence="8 9">
    <name type="scientific">Triparma laevis f. longispina</name>
    <dbReference type="NCBI Taxonomy" id="1714387"/>
    <lineage>
        <taxon>Eukaryota</taxon>
        <taxon>Sar</taxon>
        <taxon>Stramenopiles</taxon>
        <taxon>Ochrophyta</taxon>
        <taxon>Bolidophyceae</taxon>
        <taxon>Parmales</taxon>
        <taxon>Triparmaceae</taxon>
        <taxon>Triparma</taxon>
    </lineage>
</organism>
<sequence length="848" mass="93213">MATNNANFNVEDLLARLSRLEAIVSSSIPNSADITNRSISSLSADQAAGTPQLSYGGNPSQLQDDGMRLNLASLETDVKSSSVEDDGWTTSTSKNKQGAHKNQTTNQTSALHTSLLGSADPPRANPRAASNNNGNNMALLNISDSDSDDDGPSSSSSPNPINAKNQKKKKLKRGKPVLPTTSTTATTTTTDPPASLHPLLQTSSSSSTSLQPSPPQPIPQTQPQTLPTLDCSASGLSLASSGDSVEFRAFSPEVAEGIRRRHNSNRASNPPILSILKGEDINSDVFRNHSNDSSYSSEEKKEKSPRNRTSFKDAARPPLSLVPPNLSNPTPPHSRSTSTSPNNSNQQLHKSPTLSGLTGALTSSSPSLRPTSIYSYVKSSILDTEDFGNTHHHINSLDSNMRNFISVPHRLESLLLFGFLVTVDCFLYILTFLPLKVFLSLTCLTSHSLNKLIPLPSSLHFPFHRRNLYDLLRGLLILTSTYVLYTLHLGILYHWIRGQAMIKLYVLIAITEVFDRLLCSFGQDALDSLYWNSRLRPWSGKLVGAAVIAGVYVVFHSVVLYLHVATLNVAMNSSDQSLLTLLVSGNFAEIKSSVFKKFDKQNLFQLTCSDIIERFKLLLFLLLILLLNLCQDGSGEMFQVFLRVAVIVVLGEVFSDWVKHSFITKFNNIKSSVYSDYMLILCGDLALSEQHESTHTINKRLGMAQMPFACVMLRMCYEASKYSRFLDNLSPFFKYAFLISLFVILVISKTLLGIALKGVANVILDSPIIFDEAGDLVAASKKTKSGLPPRPNKSNKKTAKFTPNYTEDSIKKLLSPSSPTAKLRLQRQSMVALNQLDRFDIQDHQEIN</sequence>
<evidence type="ECO:0000256" key="4">
    <source>
        <dbReference type="ARBA" id="ARBA00022989"/>
    </source>
</evidence>
<evidence type="ECO:0000256" key="3">
    <source>
        <dbReference type="ARBA" id="ARBA00022692"/>
    </source>
</evidence>
<feature type="compositionally biased region" description="Low complexity" evidence="6">
    <location>
        <begin position="317"/>
        <end position="366"/>
    </location>
</feature>
<keyword evidence="5 7" id="KW-0472">Membrane</keyword>
<dbReference type="Proteomes" id="UP001165122">
    <property type="component" value="Unassembled WGS sequence"/>
</dbReference>
<comment type="subcellular location">
    <subcellularLocation>
        <location evidence="1">Membrane</location>
        <topology evidence="1">Multi-pass membrane protein</topology>
    </subcellularLocation>
</comment>
<evidence type="ECO:0000256" key="6">
    <source>
        <dbReference type="SAM" id="MobiDB-lite"/>
    </source>
</evidence>
<dbReference type="Pfam" id="PF05346">
    <property type="entry name" value="DUF747"/>
    <property type="match status" value="1"/>
</dbReference>
<feature type="region of interest" description="Disordered" evidence="6">
    <location>
        <begin position="77"/>
        <end position="227"/>
    </location>
</feature>
<feature type="transmembrane region" description="Helical" evidence="7">
    <location>
        <begin position="414"/>
        <end position="435"/>
    </location>
</feature>
<evidence type="ECO:0000256" key="7">
    <source>
        <dbReference type="SAM" id="Phobius"/>
    </source>
</evidence>
<comment type="caution">
    <text evidence="8">The sequence shown here is derived from an EMBL/GenBank/DDBJ whole genome shotgun (WGS) entry which is preliminary data.</text>
</comment>
<feature type="compositionally biased region" description="Basic residues" evidence="6">
    <location>
        <begin position="165"/>
        <end position="175"/>
    </location>
</feature>
<feature type="compositionally biased region" description="Low complexity" evidence="6">
    <location>
        <begin position="118"/>
        <end position="144"/>
    </location>
</feature>
<evidence type="ECO:0000256" key="2">
    <source>
        <dbReference type="ARBA" id="ARBA00008803"/>
    </source>
</evidence>
<dbReference type="PANTHER" id="PTHR13317">
    <property type="entry name" value="TRANSMEMBRANE ANTERIOR POSTERIOR TRANSFORMATION PROTEIN 1 HOMOLOG"/>
    <property type="match status" value="1"/>
</dbReference>
<evidence type="ECO:0000256" key="1">
    <source>
        <dbReference type="ARBA" id="ARBA00004141"/>
    </source>
</evidence>
<gene>
    <name evidence="8" type="ORF">TrLO_g6754</name>
</gene>
<feature type="compositionally biased region" description="Low complexity" evidence="6">
    <location>
        <begin position="180"/>
        <end position="211"/>
    </location>
</feature>
<feature type="region of interest" description="Disordered" evidence="6">
    <location>
        <begin position="284"/>
        <end position="366"/>
    </location>
</feature>
<comment type="similarity">
    <text evidence="2">Belongs to the TAPT1 family.</text>
</comment>
<feature type="transmembrane region" description="Helical" evidence="7">
    <location>
        <begin position="475"/>
        <end position="496"/>
    </location>
</feature>